<dbReference type="InterPro" id="IPR002376">
    <property type="entry name" value="Formyl_transf_N"/>
</dbReference>
<dbReference type="InterPro" id="IPR005794">
    <property type="entry name" value="Fmt"/>
</dbReference>
<dbReference type="InterPro" id="IPR041711">
    <property type="entry name" value="Met-tRNA-FMT_N"/>
</dbReference>
<dbReference type="HAMAP" id="MF_00182">
    <property type="entry name" value="Formyl_trans"/>
    <property type="match status" value="1"/>
</dbReference>
<name>A0A6I8M7N1_9FUSO</name>
<sequence length="310" mass="34519">MIKTIFMGTPSFGINALDYLKENTKLVAIYTKEDKLNKRGNKVEYSPVKEYAIKNNIECIQVKSLKEESVCEKLKSFDADLIVVAAYGKIIPKNIIDLPRLGIINIHSSLLPKYRGASPIQNAILNGDKETGVTIMMIDEGLDTGDMLEKASIEISEDDNLETLTNKLAILSVKPLDIAVNKLISGTETREKQDDSLKSFVYPIKKEEALIDFSKEKEQIFNMVRAFNPKPVSYAILNNEVLKIYEVEKVDENFDAKFGEVVKLEKKGPVVKVNGGAIRLKKVQLPGKKIIGGFDLINGRKISLGDVLNA</sequence>
<dbReference type="PANTHER" id="PTHR11138:SF5">
    <property type="entry name" value="METHIONYL-TRNA FORMYLTRANSFERASE, MITOCHONDRIAL"/>
    <property type="match status" value="1"/>
</dbReference>
<dbReference type="Gene3D" id="3.40.50.170">
    <property type="entry name" value="Formyl transferase, N-terminal domain"/>
    <property type="match status" value="1"/>
</dbReference>
<dbReference type="GO" id="GO:0005829">
    <property type="term" value="C:cytosol"/>
    <property type="evidence" value="ECO:0007669"/>
    <property type="project" value="TreeGrafter"/>
</dbReference>
<dbReference type="Proteomes" id="UP000419017">
    <property type="component" value="Unassembled WGS sequence"/>
</dbReference>
<keyword evidence="6 8" id="KW-0648">Protein biosynthesis</keyword>
<comment type="catalytic activity">
    <reaction evidence="7 8">
        <text>L-methionyl-tRNA(fMet) + (6R)-10-formyltetrahydrofolate = N-formyl-L-methionyl-tRNA(fMet) + (6S)-5,6,7,8-tetrahydrofolate + H(+)</text>
        <dbReference type="Rhea" id="RHEA:24380"/>
        <dbReference type="Rhea" id="RHEA-COMP:9952"/>
        <dbReference type="Rhea" id="RHEA-COMP:9953"/>
        <dbReference type="ChEBI" id="CHEBI:15378"/>
        <dbReference type="ChEBI" id="CHEBI:57453"/>
        <dbReference type="ChEBI" id="CHEBI:78530"/>
        <dbReference type="ChEBI" id="CHEBI:78844"/>
        <dbReference type="ChEBI" id="CHEBI:195366"/>
        <dbReference type="EC" id="2.1.2.9"/>
    </reaction>
</comment>
<evidence type="ECO:0000256" key="5">
    <source>
        <dbReference type="ARBA" id="ARBA00022679"/>
    </source>
</evidence>
<comment type="similarity">
    <text evidence="2 8">Belongs to the Fmt family.</text>
</comment>
<dbReference type="InterPro" id="IPR044135">
    <property type="entry name" value="Met-tRNA-FMT_C"/>
</dbReference>
<keyword evidence="5 8" id="KW-0808">Transferase</keyword>
<feature type="domain" description="Formyl transferase N-terminal" evidence="9">
    <location>
        <begin position="6"/>
        <end position="169"/>
    </location>
</feature>
<protein>
    <recommendedName>
        <fullName evidence="4 8">Methionyl-tRNA formyltransferase</fullName>
        <ecNumber evidence="3 8">2.1.2.9</ecNumber>
    </recommendedName>
</protein>
<evidence type="ECO:0000259" key="9">
    <source>
        <dbReference type="Pfam" id="PF00551"/>
    </source>
</evidence>
<evidence type="ECO:0000256" key="8">
    <source>
        <dbReference type="HAMAP-Rule" id="MF_00182"/>
    </source>
</evidence>
<evidence type="ECO:0000256" key="6">
    <source>
        <dbReference type="ARBA" id="ARBA00022917"/>
    </source>
</evidence>
<reference evidence="11 12" key="1">
    <citation type="submission" date="2019-10" db="EMBL/GenBank/DDBJ databases">
        <authorList>
            <person name="Blom J."/>
        </authorList>
    </citation>
    <scope>NUCLEOTIDE SEQUENCE [LARGE SCALE GENOMIC DNA]</scope>
    <source>
        <strain evidence="11 12">ES3154-GLU</strain>
    </source>
</reference>
<feature type="binding site" evidence="8">
    <location>
        <begin position="109"/>
        <end position="112"/>
    </location>
    <ligand>
        <name>(6S)-5,6,7,8-tetrahydrofolate</name>
        <dbReference type="ChEBI" id="CHEBI:57453"/>
    </ligand>
</feature>
<organism evidence="11 12">
    <name type="scientific">Oceanivirga miroungae</name>
    <dbReference type="NCBI Taxonomy" id="1130046"/>
    <lineage>
        <taxon>Bacteria</taxon>
        <taxon>Fusobacteriati</taxon>
        <taxon>Fusobacteriota</taxon>
        <taxon>Fusobacteriia</taxon>
        <taxon>Fusobacteriales</taxon>
        <taxon>Leptotrichiaceae</taxon>
        <taxon>Oceanivirga</taxon>
    </lineage>
</organism>
<dbReference type="CDD" id="cd08704">
    <property type="entry name" value="Met_tRNA_FMT_C"/>
    <property type="match status" value="1"/>
</dbReference>
<comment type="function">
    <text evidence="1 8">Attaches a formyl group to the free amino group of methionyl-tRNA(fMet). The formyl group appears to play a dual role in the initiator identity of N-formylmethionyl-tRNA by promoting its recognition by IF2 and preventing the misappropriation of this tRNA by the elongation apparatus.</text>
</comment>
<dbReference type="AlphaFoldDB" id="A0A6I8M7N1"/>
<dbReference type="SUPFAM" id="SSF53328">
    <property type="entry name" value="Formyltransferase"/>
    <property type="match status" value="1"/>
</dbReference>
<evidence type="ECO:0000256" key="2">
    <source>
        <dbReference type="ARBA" id="ARBA00010699"/>
    </source>
</evidence>
<dbReference type="RefSeq" id="WP_331458791.1">
    <property type="nucleotide sequence ID" value="NZ_CABWIB010000001.1"/>
</dbReference>
<dbReference type="PANTHER" id="PTHR11138">
    <property type="entry name" value="METHIONYL-TRNA FORMYLTRANSFERASE"/>
    <property type="match status" value="1"/>
</dbReference>
<dbReference type="Pfam" id="PF00551">
    <property type="entry name" value="Formyl_trans_N"/>
    <property type="match status" value="1"/>
</dbReference>
<dbReference type="EC" id="2.1.2.9" evidence="3 8"/>
<evidence type="ECO:0000259" key="10">
    <source>
        <dbReference type="Pfam" id="PF02911"/>
    </source>
</evidence>
<dbReference type="GO" id="GO:0004479">
    <property type="term" value="F:methionyl-tRNA formyltransferase activity"/>
    <property type="evidence" value="ECO:0007669"/>
    <property type="project" value="UniProtKB-UniRule"/>
</dbReference>
<proteinExistence type="inferred from homology"/>
<dbReference type="SUPFAM" id="SSF50486">
    <property type="entry name" value="FMT C-terminal domain-like"/>
    <property type="match status" value="1"/>
</dbReference>
<dbReference type="InterPro" id="IPR037022">
    <property type="entry name" value="Formyl_trans_C_sf"/>
</dbReference>
<evidence type="ECO:0000256" key="3">
    <source>
        <dbReference type="ARBA" id="ARBA00012261"/>
    </source>
</evidence>
<feature type="domain" description="Formyl transferase C-terminal" evidence="10">
    <location>
        <begin position="204"/>
        <end position="300"/>
    </location>
</feature>
<dbReference type="Pfam" id="PF02911">
    <property type="entry name" value="Formyl_trans_C"/>
    <property type="match status" value="1"/>
</dbReference>
<evidence type="ECO:0000313" key="11">
    <source>
        <dbReference type="EMBL" id="VWL85478.1"/>
    </source>
</evidence>
<dbReference type="InterPro" id="IPR011034">
    <property type="entry name" value="Formyl_transferase-like_C_sf"/>
</dbReference>
<accession>A0A6I8M7N1</accession>
<dbReference type="InterPro" id="IPR005793">
    <property type="entry name" value="Formyl_trans_C"/>
</dbReference>
<evidence type="ECO:0000256" key="4">
    <source>
        <dbReference type="ARBA" id="ARBA00016014"/>
    </source>
</evidence>
<evidence type="ECO:0000313" key="12">
    <source>
        <dbReference type="Proteomes" id="UP000419017"/>
    </source>
</evidence>
<dbReference type="Gene3D" id="3.10.25.10">
    <property type="entry name" value="Formyl transferase, C-terminal domain"/>
    <property type="match status" value="1"/>
</dbReference>
<evidence type="ECO:0000256" key="1">
    <source>
        <dbReference type="ARBA" id="ARBA00002606"/>
    </source>
</evidence>
<dbReference type="InterPro" id="IPR036477">
    <property type="entry name" value="Formyl_transf_N_sf"/>
</dbReference>
<dbReference type="EMBL" id="CABWIB010000001">
    <property type="protein sequence ID" value="VWL85478.1"/>
    <property type="molecule type" value="Genomic_DNA"/>
</dbReference>
<gene>
    <name evidence="8" type="primary">fmt</name>
    <name evidence="11" type="ORF">OMES3154_00763</name>
</gene>
<dbReference type="NCBIfam" id="TIGR00460">
    <property type="entry name" value="fmt"/>
    <property type="match status" value="1"/>
</dbReference>
<evidence type="ECO:0000256" key="7">
    <source>
        <dbReference type="ARBA" id="ARBA00048558"/>
    </source>
</evidence>
<keyword evidence="12" id="KW-1185">Reference proteome</keyword>
<dbReference type="CDD" id="cd08646">
    <property type="entry name" value="FMT_core_Met-tRNA-FMT_N"/>
    <property type="match status" value="1"/>
</dbReference>